<keyword evidence="9" id="KW-0961">Cell wall biogenesis/degradation</keyword>
<keyword evidence="6" id="KW-0378">Hydrolase</keyword>
<keyword evidence="13" id="KW-1185">Reference proteome</keyword>
<evidence type="ECO:0000256" key="7">
    <source>
        <dbReference type="ARBA" id="ARBA00022833"/>
    </source>
</evidence>
<protein>
    <recommendedName>
        <fullName evidence="11">Murein endopeptidase K</fullName>
    </recommendedName>
</protein>
<dbReference type="InterPro" id="IPR009045">
    <property type="entry name" value="Zn_M74/Hedgehog-like"/>
</dbReference>
<dbReference type="RefSeq" id="WP_200236045.1">
    <property type="nucleotide sequence ID" value="NZ_NRRV01000016.1"/>
</dbReference>
<sequence>MNRRYFLGAGLAVASAPVWARRSASSDVRTISLHHLHTDERLRIDYRIGEHYQRSALQRLNNFLRDFRTGDETAIDPQLFDLLYDVKERLGHSEGTFEIISGYRSPHTNNMLRRTSSGVARRSLHMTGKAIDVRLTEMPTRSIRDAALTLGRGGVGYYSRSDFVHLDTGRVRRWGA</sequence>
<comment type="pathway">
    <text evidence="2">Cell wall biogenesis; cell wall polysaccharide biosynthesis.</text>
</comment>
<keyword evidence="3" id="KW-0645">Protease</keyword>
<dbReference type="PANTHER" id="PTHR37425:SF1">
    <property type="entry name" value="OUTER MEMBRANE PROTEIN"/>
    <property type="match status" value="1"/>
</dbReference>
<keyword evidence="7" id="KW-0862">Zinc</keyword>
<comment type="similarity">
    <text evidence="10">Belongs to the peptidase M15 family.</text>
</comment>
<evidence type="ECO:0000256" key="10">
    <source>
        <dbReference type="ARBA" id="ARBA00093448"/>
    </source>
</evidence>
<keyword evidence="8" id="KW-0482">Metalloprotease</keyword>
<dbReference type="EMBL" id="NRRV01000016">
    <property type="protein sequence ID" value="MBK1630810.1"/>
    <property type="molecule type" value="Genomic_DNA"/>
</dbReference>
<reference evidence="12 13" key="1">
    <citation type="journal article" date="2020" name="Microorganisms">
        <title>Osmotic Adaptation and Compatible Solute Biosynthesis of Phototrophic Bacteria as Revealed from Genome Analyses.</title>
        <authorList>
            <person name="Imhoff J.F."/>
            <person name="Rahn T."/>
            <person name="Kunzel S."/>
            <person name="Keller A."/>
            <person name="Neulinger S.C."/>
        </authorList>
    </citation>
    <scope>NUCLEOTIDE SEQUENCE [LARGE SCALE GENOMIC DNA]</scope>
    <source>
        <strain evidence="12 13">DSM 6210</strain>
    </source>
</reference>
<evidence type="ECO:0000313" key="12">
    <source>
        <dbReference type="EMBL" id="MBK1630810.1"/>
    </source>
</evidence>
<dbReference type="Gene3D" id="3.30.1380.10">
    <property type="match status" value="1"/>
</dbReference>
<proteinExistence type="inferred from homology"/>
<evidence type="ECO:0000256" key="2">
    <source>
        <dbReference type="ARBA" id="ARBA00004776"/>
    </source>
</evidence>
<evidence type="ECO:0000256" key="9">
    <source>
        <dbReference type="ARBA" id="ARBA00023316"/>
    </source>
</evidence>
<dbReference type="CDD" id="cd14844">
    <property type="entry name" value="Zn-DD-carboxypeptidase_like"/>
    <property type="match status" value="1"/>
</dbReference>
<evidence type="ECO:0000256" key="5">
    <source>
        <dbReference type="ARBA" id="ARBA00022729"/>
    </source>
</evidence>
<dbReference type="SUPFAM" id="SSF55166">
    <property type="entry name" value="Hedgehog/DD-peptidase"/>
    <property type="match status" value="1"/>
</dbReference>
<evidence type="ECO:0000256" key="4">
    <source>
        <dbReference type="ARBA" id="ARBA00022723"/>
    </source>
</evidence>
<organism evidence="12 13">
    <name type="scientific">Thiohalocapsa halophila</name>
    <dbReference type="NCBI Taxonomy" id="69359"/>
    <lineage>
        <taxon>Bacteria</taxon>
        <taxon>Pseudomonadati</taxon>
        <taxon>Pseudomonadota</taxon>
        <taxon>Gammaproteobacteria</taxon>
        <taxon>Chromatiales</taxon>
        <taxon>Chromatiaceae</taxon>
        <taxon>Thiohalocapsa</taxon>
    </lineage>
</organism>
<evidence type="ECO:0000256" key="8">
    <source>
        <dbReference type="ARBA" id="ARBA00023049"/>
    </source>
</evidence>
<evidence type="ECO:0000256" key="11">
    <source>
        <dbReference type="ARBA" id="ARBA00093666"/>
    </source>
</evidence>
<accession>A0ABS1CFY4</accession>
<name>A0ABS1CFY4_9GAMM</name>
<evidence type="ECO:0000313" key="13">
    <source>
        <dbReference type="Proteomes" id="UP000748752"/>
    </source>
</evidence>
<dbReference type="PANTHER" id="PTHR37425">
    <property type="match status" value="1"/>
</dbReference>
<evidence type="ECO:0000256" key="1">
    <source>
        <dbReference type="ARBA" id="ARBA00001947"/>
    </source>
</evidence>
<dbReference type="Pfam" id="PF05951">
    <property type="entry name" value="Peptidase_M15_2"/>
    <property type="match status" value="1"/>
</dbReference>
<comment type="cofactor">
    <cofactor evidence="1">
        <name>Zn(2+)</name>
        <dbReference type="ChEBI" id="CHEBI:29105"/>
    </cofactor>
</comment>
<keyword evidence="5" id="KW-0732">Signal</keyword>
<evidence type="ECO:0000256" key="6">
    <source>
        <dbReference type="ARBA" id="ARBA00022801"/>
    </source>
</evidence>
<evidence type="ECO:0000256" key="3">
    <source>
        <dbReference type="ARBA" id="ARBA00022670"/>
    </source>
</evidence>
<keyword evidence="4" id="KW-0479">Metal-binding</keyword>
<comment type="caution">
    <text evidence="12">The sequence shown here is derived from an EMBL/GenBank/DDBJ whole genome shotgun (WGS) entry which is preliminary data.</text>
</comment>
<dbReference type="Proteomes" id="UP000748752">
    <property type="component" value="Unassembled WGS sequence"/>
</dbReference>
<gene>
    <name evidence="12" type="ORF">CKO31_08650</name>
</gene>
<dbReference type="InterPro" id="IPR010275">
    <property type="entry name" value="MepK"/>
</dbReference>